<gene>
    <name evidence="2" type="ORF">ASPGLDRAFT_40245</name>
</gene>
<dbReference type="STRING" id="1160497.A0A1L9V5C1"/>
<dbReference type="VEuPathDB" id="FungiDB:ASPGLDRAFT_40245"/>
<accession>A0A1L9V5C1</accession>
<reference evidence="3" key="1">
    <citation type="journal article" date="2017" name="Genome Biol.">
        <title>Comparative genomics reveals high biological diversity and specific adaptations in the industrially and medically important fungal genus Aspergillus.</title>
        <authorList>
            <person name="de Vries R.P."/>
            <person name="Riley R."/>
            <person name="Wiebenga A."/>
            <person name="Aguilar-Osorio G."/>
            <person name="Amillis S."/>
            <person name="Uchima C.A."/>
            <person name="Anderluh G."/>
            <person name="Asadollahi M."/>
            <person name="Askin M."/>
            <person name="Barry K."/>
            <person name="Battaglia E."/>
            <person name="Bayram O."/>
            <person name="Benocci T."/>
            <person name="Braus-Stromeyer S.A."/>
            <person name="Caldana C."/>
            <person name="Canovas D."/>
            <person name="Cerqueira G.C."/>
            <person name="Chen F."/>
            <person name="Chen W."/>
            <person name="Choi C."/>
            <person name="Clum A."/>
            <person name="Dos Santos R.A."/>
            <person name="Damasio A.R."/>
            <person name="Diallinas G."/>
            <person name="Emri T."/>
            <person name="Fekete E."/>
            <person name="Flipphi M."/>
            <person name="Freyberg S."/>
            <person name="Gallo A."/>
            <person name="Gournas C."/>
            <person name="Habgood R."/>
            <person name="Hainaut M."/>
            <person name="Harispe M.L."/>
            <person name="Henrissat B."/>
            <person name="Hilden K.S."/>
            <person name="Hope R."/>
            <person name="Hossain A."/>
            <person name="Karabika E."/>
            <person name="Karaffa L."/>
            <person name="Karanyi Z."/>
            <person name="Krasevec N."/>
            <person name="Kuo A."/>
            <person name="Kusch H."/>
            <person name="LaButti K."/>
            <person name="Lagendijk E.L."/>
            <person name="Lapidus A."/>
            <person name="Levasseur A."/>
            <person name="Lindquist E."/>
            <person name="Lipzen A."/>
            <person name="Logrieco A.F."/>
            <person name="MacCabe A."/>
            <person name="Maekelae M.R."/>
            <person name="Malavazi I."/>
            <person name="Melin P."/>
            <person name="Meyer V."/>
            <person name="Mielnichuk N."/>
            <person name="Miskei M."/>
            <person name="Molnar A.P."/>
            <person name="Mule G."/>
            <person name="Ngan C.Y."/>
            <person name="Orejas M."/>
            <person name="Orosz E."/>
            <person name="Ouedraogo J.P."/>
            <person name="Overkamp K.M."/>
            <person name="Park H.-S."/>
            <person name="Perrone G."/>
            <person name="Piumi F."/>
            <person name="Punt P.J."/>
            <person name="Ram A.F."/>
            <person name="Ramon A."/>
            <person name="Rauscher S."/>
            <person name="Record E."/>
            <person name="Riano-Pachon D.M."/>
            <person name="Robert V."/>
            <person name="Roehrig J."/>
            <person name="Ruller R."/>
            <person name="Salamov A."/>
            <person name="Salih N.S."/>
            <person name="Samson R.A."/>
            <person name="Sandor E."/>
            <person name="Sanguinetti M."/>
            <person name="Schuetze T."/>
            <person name="Sepcic K."/>
            <person name="Shelest E."/>
            <person name="Sherlock G."/>
            <person name="Sophianopoulou V."/>
            <person name="Squina F.M."/>
            <person name="Sun H."/>
            <person name="Susca A."/>
            <person name="Todd R.B."/>
            <person name="Tsang A."/>
            <person name="Unkles S.E."/>
            <person name="van de Wiele N."/>
            <person name="van Rossen-Uffink D."/>
            <person name="Oliveira J.V."/>
            <person name="Vesth T.C."/>
            <person name="Visser J."/>
            <person name="Yu J.-H."/>
            <person name="Zhou M."/>
            <person name="Andersen M.R."/>
            <person name="Archer D.B."/>
            <person name="Baker S.E."/>
            <person name="Benoit I."/>
            <person name="Brakhage A.A."/>
            <person name="Braus G.H."/>
            <person name="Fischer R."/>
            <person name="Frisvad J.C."/>
            <person name="Goldman G.H."/>
            <person name="Houbraken J."/>
            <person name="Oakley B."/>
            <person name="Pocsi I."/>
            <person name="Scazzocchio C."/>
            <person name="Seiboth B."/>
            <person name="vanKuyk P.A."/>
            <person name="Wortman J."/>
            <person name="Dyer P.S."/>
            <person name="Grigoriev I.V."/>
        </authorList>
    </citation>
    <scope>NUCLEOTIDE SEQUENCE [LARGE SCALE GENOMIC DNA]</scope>
    <source>
        <strain evidence="3">CBS 516.65</strain>
    </source>
</reference>
<dbReference type="PANTHER" id="PTHR22893">
    <property type="entry name" value="NADH OXIDOREDUCTASE-RELATED"/>
    <property type="match status" value="1"/>
</dbReference>
<dbReference type="Gene3D" id="3.20.20.70">
    <property type="entry name" value="Aldolase class I"/>
    <property type="match status" value="1"/>
</dbReference>
<dbReference type="Pfam" id="PF00724">
    <property type="entry name" value="Oxidored_FMN"/>
    <property type="match status" value="1"/>
</dbReference>
<dbReference type="InterPro" id="IPR045247">
    <property type="entry name" value="Oye-like"/>
</dbReference>
<dbReference type="PANTHER" id="PTHR22893:SF91">
    <property type="entry name" value="NADPH DEHYDROGENASE 2-RELATED"/>
    <property type="match status" value="1"/>
</dbReference>
<dbReference type="InterPro" id="IPR001155">
    <property type="entry name" value="OxRdtase_FMN_N"/>
</dbReference>
<dbReference type="InterPro" id="IPR013785">
    <property type="entry name" value="Aldolase_TIM"/>
</dbReference>
<dbReference type="AlphaFoldDB" id="A0A1L9V5C1"/>
<evidence type="ECO:0000313" key="3">
    <source>
        <dbReference type="Proteomes" id="UP000184300"/>
    </source>
</evidence>
<proteinExistence type="predicted"/>
<protein>
    <recommendedName>
        <fullName evidence="1">NADH:flavin oxidoreductase/NADH oxidase N-terminal domain-containing protein</fullName>
    </recommendedName>
</protein>
<keyword evidence="3" id="KW-1185">Reference proteome</keyword>
<dbReference type="Proteomes" id="UP000184300">
    <property type="component" value="Unassembled WGS sequence"/>
</dbReference>
<evidence type="ECO:0000259" key="1">
    <source>
        <dbReference type="Pfam" id="PF00724"/>
    </source>
</evidence>
<sequence>MGPTQFAVLSNVILVCEPDKCPIASGIDLHDARGFIFCQLWALGHAADPQILAKDGHQVISSGSLPMKESSSVPKPLTGDKILDWINDYFHAKKDAITVGFTGVEIHGVISYLCDQFLQVTCNTQEDRWAAASRIGTGYRISPWSTFQGMRMEDLHPQFTHLTRGLRRLNLAYLHVVDPQTSGSTTVEVAGEDNTFLFDAFGNTGRYPGRRLSRARNSRYQ</sequence>
<feature type="domain" description="NADH:flavin oxidoreductase/NADH oxidase N-terminal" evidence="1">
    <location>
        <begin position="29"/>
        <end position="130"/>
    </location>
</feature>
<organism evidence="2 3">
    <name type="scientific">Aspergillus glaucus CBS 516.65</name>
    <dbReference type="NCBI Taxonomy" id="1160497"/>
    <lineage>
        <taxon>Eukaryota</taxon>
        <taxon>Fungi</taxon>
        <taxon>Dikarya</taxon>
        <taxon>Ascomycota</taxon>
        <taxon>Pezizomycotina</taxon>
        <taxon>Eurotiomycetes</taxon>
        <taxon>Eurotiomycetidae</taxon>
        <taxon>Eurotiales</taxon>
        <taxon>Aspergillaceae</taxon>
        <taxon>Aspergillus</taxon>
        <taxon>Aspergillus subgen. Aspergillus</taxon>
    </lineage>
</organism>
<dbReference type="GO" id="GO:0003959">
    <property type="term" value="F:NADPH dehydrogenase activity"/>
    <property type="evidence" value="ECO:0007669"/>
    <property type="project" value="TreeGrafter"/>
</dbReference>
<name>A0A1L9V5C1_ASPGL</name>
<dbReference type="RefSeq" id="XP_022395822.1">
    <property type="nucleotide sequence ID" value="XM_022545195.1"/>
</dbReference>
<dbReference type="SUPFAM" id="SSF51395">
    <property type="entry name" value="FMN-linked oxidoreductases"/>
    <property type="match status" value="1"/>
</dbReference>
<dbReference type="EMBL" id="KV878922">
    <property type="protein sequence ID" value="OJJ79124.1"/>
    <property type="molecule type" value="Genomic_DNA"/>
</dbReference>
<dbReference type="OrthoDB" id="276546at2759"/>
<dbReference type="GeneID" id="34461456"/>
<dbReference type="GO" id="GO:0010181">
    <property type="term" value="F:FMN binding"/>
    <property type="evidence" value="ECO:0007669"/>
    <property type="project" value="InterPro"/>
</dbReference>
<evidence type="ECO:0000313" key="2">
    <source>
        <dbReference type="EMBL" id="OJJ79124.1"/>
    </source>
</evidence>